<keyword evidence="4" id="KW-1185">Reference proteome</keyword>
<protein>
    <submittedName>
        <fullName evidence="3">DUF4232 domain-containing protein</fullName>
    </submittedName>
</protein>
<dbReference type="RefSeq" id="WP_190117186.1">
    <property type="nucleotide sequence ID" value="NZ_BMVR01000007.1"/>
</dbReference>
<feature type="chain" id="PRO_5045951969" evidence="1">
    <location>
        <begin position="27"/>
        <end position="180"/>
    </location>
</feature>
<evidence type="ECO:0000313" key="4">
    <source>
        <dbReference type="Proteomes" id="UP000634780"/>
    </source>
</evidence>
<dbReference type="Proteomes" id="UP000634780">
    <property type="component" value="Unassembled WGS sequence"/>
</dbReference>
<dbReference type="InterPro" id="IPR025326">
    <property type="entry name" value="DUF4232"/>
</dbReference>
<feature type="signal peptide" evidence="1">
    <location>
        <begin position="1"/>
        <end position="26"/>
    </location>
</feature>
<keyword evidence="1" id="KW-0732">Signal</keyword>
<feature type="domain" description="DUF4232" evidence="2">
    <location>
        <begin position="44"/>
        <end position="163"/>
    </location>
</feature>
<sequence length="180" mass="18399">MRTRSLLALTATAGAALVALAPAAGAQPLSAPQPSAAAERATTCKASALTVKAAAAKPGVLRISITNKTTKACVVDRIPTVTFGTLDGAAQPVPATESAPYRVAAGRTAYAAVRTAADPGDTDARLVDFVTVAGDPSIRGRQFTDDALGLPQGVRVWEPVTTWWKPSRAKADAALAHATR</sequence>
<comment type="caution">
    <text evidence="3">The sequence shown here is derived from an EMBL/GenBank/DDBJ whole genome shotgun (WGS) entry which is preliminary data.</text>
</comment>
<reference evidence="3 4" key="1">
    <citation type="submission" date="2020-12" db="EMBL/GenBank/DDBJ databases">
        <title>Streptomyces typhae sp. nov., a novel endophytic actinomycete isolated from the root of cattail pollen (Typha angustifolia L.).</title>
        <authorList>
            <person name="Peng C."/>
            <person name="Liu C."/>
        </authorList>
    </citation>
    <scope>NUCLEOTIDE SEQUENCE [LARGE SCALE GENOMIC DNA]</scope>
    <source>
        <strain evidence="3 4">JCM 4753</strain>
    </source>
</reference>
<accession>A0ABS0XDS3</accession>
<evidence type="ECO:0000313" key="3">
    <source>
        <dbReference type="EMBL" id="MBJ3811156.1"/>
    </source>
</evidence>
<dbReference type="EMBL" id="JAEKOZ010000023">
    <property type="protein sequence ID" value="MBJ3811156.1"/>
    <property type="molecule type" value="Genomic_DNA"/>
</dbReference>
<proteinExistence type="predicted"/>
<evidence type="ECO:0000256" key="1">
    <source>
        <dbReference type="SAM" id="SignalP"/>
    </source>
</evidence>
<organism evidence="3 4">
    <name type="scientific">Streptomyces flavofungini</name>
    <dbReference type="NCBI Taxonomy" id="68200"/>
    <lineage>
        <taxon>Bacteria</taxon>
        <taxon>Bacillati</taxon>
        <taxon>Actinomycetota</taxon>
        <taxon>Actinomycetes</taxon>
        <taxon>Kitasatosporales</taxon>
        <taxon>Streptomycetaceae</taxon>
        <taxon>Streptomyces</taxon>
    </lineage>
</organism>
<name>A0ABS0XDS3_9ACTN</name>
<dbReference type="Pfam" id="PF14016">
    <property type="entry name" value="DUF4232"/>
    <property type="match status" value="1"/>
</dbReference>
<gene>
    <name evidence="3" type="ORF">JGB26_29375</name>
</gene>
<evidence type="ECO:0000259" key="2">
    <source>
        <dbReference type="Pfam" id="PF14016"/>
    </source>
</evidence>